<dbReference type="EMBL" id="CQQC01000541">
    <property type="protein sequence ID" value="CNV18942.1"/>
    <property type="molecule type" value="Genomic_DNA"/>
</dbReference>
<keyword evidence="1" id="KW-0030">Aminoacyl-tRNA synthetase</keyword>
<sequence length="45" mass="4699">MPWIVVVGRGWADGVVELRDRFSGQTRELVAGASLATDIAAAVTG</sequence>
<name>A0A655EFE1_MYCTX</name>
<organism evidence="1 2">
    <name type="scientific">Mycobacterium tuberculosis</name>
    <dbReference type="NCBI Taxonomy" id="1773"/>
    <lineage>
        <taxon>Bacteria</taxon>
        <taxon>Bacillati</taxon>
        <taxon>Actinomycetota</taxon>
        <taxon>Actinomycetes</taxon>
        <taxon>Mycobacteriales</taxon>
        <taxon>Mycobacteriaceae</taxon>
        <taxon>Mycobacterium</taxon>
        <taxon>Mycobacterium tuberculosis complex</taxon>
    </lineage>
</organism>
<gene>
    <name evidence="1" type="primary">proS_2</name>
    <name evidence="1" type="ORF">ERS007661_01791</name>
</gene>
<dbReference type="GO" id="GO:0004827">
    <property type="term" value="F:proline-tRNA ligase activity"/>
    <property type="evidence" value="ECO:0007669"/>
    <property type="project" value="UniProtKB-EC"/>
</dbReference>
<proteinExistence type="predicted"/>
<evidence type="ECO:0000313" key="2">
    <source>
        <dbReference type="Proteomes" id="UP000039217"/>
    </source>
</evidence>
<keyword evidence="1" id="KW-0436">Ligase</keyword>
<accession>A0A655EFE1</accession>
<evidence type="ECO:0000313" key="1">
    <source>
        <dbReference type="EMBL" id="CNV18942.1"/>
    </source>
</evidence>
<dbReference type="AlphaFoldDB" id="A0A655EFE1"/>
<dbReference type="EC" id="6.1.1.15" evidence="1"/>
<reference evidence="1 2" key="1">
    <citation type="submission" date="2015-03" db="EMBL/GenBank/DDBJ databases">
        <authorList>
            <consortium name="Pathogen Informatics"/>
        </authorList>
    </citation>
    <scope>NUCLEOTIDE SEQUENCE [LARGE SCALE GENOMIC DNA]</scope>
    <source>
        <strain evidence="1 2">D00501624</strain>
    </source>
</reference>
<dbReference type="Proteomes" id="UP000039217">
    <property type="component" value="Unassembled WGS sequence"/>
</dbReference>
<protein>
    <submittedName>
        <fullName evidence="1">Prolyl-tRNA synthetase</fullName>
        <ecNumber evidence="1">6.1.1.15</ecNumber>
    </submittedName>
</protein>